<evidence type="ECO:0008006" key="3">
    <source>
        <dbReference type="Google" id="ProtNLM"/>
    </source>
</evidence>
<dbReference type="Gene3D" id="3.40.190.10">
    <property type="entry name" value="Periplasmic binding protein-like II"/>
    <property type="match status" value="1"/>
</dbReference>
<name>A0AAV5NWB4_9VIBR</name>
<evidence type="ECO:0000313" key="1">
    <source>
        <dbReference type="EMBL" id="GLQ74991.1"/>
    </source>
</evidence>
<dbReference type="EMBL" id="BSNX01000067">
    <property type="protein sequence ID" value="GLQ74991.1"/>
    <property type="molecule type" value="Genomic_DNA"/>
</dbReference>
<gene>
    <name evidence="1" type="ORF">GCM10007932_43530</name>
</gene>
<accession>A0AAV5NWB4</accession>
<dbReference type="Proteomes" id="UP001156690">
    <property type="component" value="Unassembled WGS sequence"/>
</dbReference>
<sequence>MNLKGLTWDHPRGYQALQTSLEWEHCPIEKWDVQPLSGFEETPLHELASHYDLLVIDHPHLGQAITSDCLQPLDALLSPMWLEELKAHCIGQAAHSYWLDNHCWALPLDASSQVMAYRLKERDTALAINGWLDLLRTRCHFQLCLAGPHSTLQLLALSLAVGSSGPNNHQFMSTHDGVEAVDLMKSLFLASVAPSTFLNPIEILDTLNDSSTFDLCPFVYGYVNYSQAPSRIEI</sequence>
<reference evidence="2" key="1">
    <citation type="journal article" date="2019" name="Int. J. Syst. Evol. Microbiol.">
        <title>The Global Catalogue of Microorganisms (GCM) 10K type strain sequencing project: providing services to taxonomists for standard genome sequencing and annotation.</title>
        <authorList>
            <consortium name="The Broad Institute Genomics Platform"/>
            <consortium name="The Broad Institute Genome Sequencing Center for Infectious Disease"/>
            <person name="Wu L."/>
            <person name="Ma J."/>
        </authorList>
    </citation>
    <scope>NUCLEOTIDE SEQUENCE [LARGE SCALE GENOMIC DNA]</scope>
    <source>
        <strain evidence="2">NBRC 15640</strain>
    </source>
</reference>
<dbReference type="RefSeq" id="WP_126605965.1">
    <property type="nucleotide sequence ID" value="NZ_AP025144.1"/>
</dbReference>
<organism evidence="1 2">
    <name type="scientific">Vibrio penaeicida</name>
    <dbReference type="NCBI Taxonomy" id="104609"/>
    <lineage>
        <taxon>Bacteria</taxon>
        <taxon>Pseudomonadati</taxon>
        <taxon>Pseudomonadota</taxon>
        <taxon>Gammaproteobacteria</taxon>
        <taxon>Vibrionales</taxon>
        <taxon>Vibrionaceae</taxon>
        <taxon>Vibrio</taxon>
    </lineage>
</organism>
<keyword evidence="2" id="KW-1185">Reference proteome</keyword>
<comment type="caution">
    <text evidence="1">The sequence shown here is derived from an EMBL/GenBank/DDBJ whole genome shotgun (WGS) entry which is preliminary data.</text>
</comment>
<dbReference type="AlphaFoldDB" id="A0AAV5NWB4"/>
<evidence type="ECO:0000313" key="2">
    <source>
        <dbReference type="Proteomes" id="UP001156690"/>
    </source>
</evidence>
<dbReference type="SUPFAM" id="SSF53850">
    <property type="entry name" value="Periplasmic binding protein-like II"/>
    <property type="match status" value="1"/>
</dbReference>
<protein>
    <recommendedName>
        <fullName evidence="3">Carbohydrate ABC transporter substrate-binding protein</fullName>
    </recommendedName>
</protein>
<proteinExistence type="predicted"/>